<dbReference type="Proteomes" id="UP000010797">
    <property type="component" value="Chromosome"/>
</dbReference>
<feature type="transmembrane region" description="Helical" evidence="1">
    <location>
        <begin position="56"/>
        <end position="74"/>
    </location>
</feature>
<organism evidence="2 3">
    <name type="scientific">Desulfitobacterium dichloroeliminans (strain LMG P-21439 / DCA1)</name>
    <dbReference type="NCBI Taxonomy" id="871963"/>
    <lineage>
        <taxon>Bacteria</taxon>
        <taxon>Bacillati</taxon>
        <taxon>Bacillota</taxon>
        <taxon>Clostridia</taxon>
        <taxon>Eubacteriales</taxon>
        <taxon>Desulfitobacteriaceae</taxon>
        <taxon>Desulfitobacterium</taxon>
    </lineage>
</organism>
<feature type="transmembrane region" description="Helical" evidence="1">
    <location>
        <begin position="6"/>
        <end position="26"/>
    </location>
</feature>
<keyword evidence="1" id="KW-1133">Transmembrane helix</keyword>
<keyword evidence="1" id="KW-0812">Transmembrane</keyword>
<dbReference type="STRING" id="871963.Desdi_0741"/>
<accession>L0F5N8</accession>
<dbReference type="AlphaFoldDB" id="L0F5N8"/>
<dbReference type="OrthoDB" id="1798344at2"/>
<evidence type="ECO:0000313" key="3">
    <source>
        <dbReference type="Proteomes" id="UP000010797"/>
    </source>
</evidence>
<feature type="transmembrane region" description="Helical" evidence="1">
    <location>
        <begin position="33"/>
        <end position="50"/>
    </location>
</feature>
<keyword evidence="3" id="KW-1185">Reference proteome</keyword>
<dbReference type="KEGG" id="ddl:Desdi_0741"/>
<feature type="transmembrane region" description="Helical" evidence="1">
    <location>
        <begin position="81"/>
        <end position="101"/>
    </location>
</feature>
<dbReference type="eggNOG" id="COG0823">
    <property type="taxonomic scope" value="Bacteria"/>
</dbReference>
<dbReference type="EMBL" id="CP003344">
    <property type="protein sequence ID" value="AGA68268.1"/>
    <property type="molecule type" value="Genomic_DNA"/>
</dbReference>
<sequence length="103" mass="11491">MALINVLAVLLIGWFGIITAIVLVSIGIYTKKTWLIILGAVFAIPISWYLGGTPKFRYIMYGLPIFFIGSALAVKFHKDRLAWLLTLPYVGIMGWLGFTVLTQ</sequence>
<evidence type="ECO:0000256" key="1">
    <source>
        <dbReference type="SAM" id="Phobius"/>
    </source>
</evidence>
<dbReference type="HOGENOM" id="CLU_2259239_0_0_9"/>
<reference evidence="3" key="1">
    <citation type="submission" date="2012-02" db="EMBL/GenBank/DDBJ databases">
        <title>Complete sequence of Desulfitobacterium dichloroeliminans LMG P-21439.</title>
        <authorList>
            <person name="Lucas S."/>
            <person name="Han J."/>
            <person name="Lapidus A."/>
            <person name="Cheng J.-F."/>
            <person name="Goodwin L."/>
            <person name="Pitluck S."/>
            <person name="Peters L."/>
            <person name="Ovchinnikova G."/>
            <person name="Teshima H."/>
            <person name="Detter J.C."/>
            <person name="Han C."/>
            <person name="Tapia R."/>
            <person name="Land M."/>
            <person name="Hauser L."/>
            <person name="Kyrpides N."/>
            <person name="Ivanova N."/>
            <person name="Pagani I."/>
            <person name="Kruse T."/>
            <person name="de Vos W.M."/>
            <person name="Boon N."/>
            <person name="Smidt H."/>
            <person name="Woyke T."/>
        </authorList>
    </citation>
    <scope>NUCLEOTIDE SEQUENCE [LARGE SCALE GENOMIC DNA]</scope>
    <source>
        <strain evidence="3">LMG P-21439 / DCA1</strain>
    </source>
</reference>
<gene>
    <name evidence="2" type="ordered locus">Desdi_0741</name>
</gene>
<name>L0F5N8_DESDL</name>
<evidence type="ECO:0000313" key="2">
    <source>
        <dbReference type="EMBL" id="AGA68268.1"/>
    </source>
</evidence>
<keyword evidence="1" id="KW-0472">Membrane</keyword>
<proteinExistence type="predicted"/>
<protein>
    <submittedName>
        <fullName evidence="2">Uncharacterized protein</fullName>
    </submittedName>
</protein>